<comment type="subcellular location">
    <subcellularLocation>
        <location evidence="1">Cell envelope</location>
    </subcellularLocation>
</comment>
<organism evidence="5 6">
    <name type="scientific">Streptosporangium carneum</name>
    <dbReference type="NCBI Taxonomy" id="47481"/>
    <lineage>
        <taxon>Bacteria</taxon>
        <taxon>Bacillati</taxon>
        <taxon>Actinomycetota</taxon>
        <taxon>Actinomycetes</taxon>
        <taxon>Streptosporangiales</taxon>
        <taxon>Streptosporangiaceae</taxon>
        <taxon>Streptosporangium</taxon>
    </lineage>
</organism>
<name>A0A9W6I5Y7_9ACTN</name>
<evidence type="ECO:0000256" key="4">
    <source>
        <dbReference type="ARBA" id="ARBA00022729"/>
    </source>
</evidence>
<evidence type="ECO:0000256" key="2">
    <source>
        <dbReference type="ARBA" id="ARBA00008520"/>
    </source>
</evidence>
<dbReference type="InterPro" id="IPR050490">
    <property type="entry name" value="Bact_solute-bd_prot1"/>
</dbReference>
<evidence type="ECO:0000256" key="1">
    <source>
        <dbReference type="ARBA" id="ARBA00004196"/>
    </source>
</evidence>
<evidence type="ECO:0000313" key="6">
    <source>
        <dbReference type="Proteomes" id="UP001143474"/>
    </source>
</evidence>
<sequence>MKSRTVVDVWLADLTFPGYMDPLIRLGEAFERAHPEYRINIEGHHYRRIAEEVHHAAERGRPPAVAEYYYSGTLAARDALTRDGRPLFTSVEKAVAGRKEILGEPVVLDDIEPPLRDYYTYDGDLTSMPTVATTSLLYTNTTLLNAAGVSRVPRTWNELEAACEAVARLPQGPPHAVTWANHGTLFQQAIAMQGGLLADHGNGRSGRPLTVNLASEEMLAWARWWRRLHREGHYLHSGKTADWLGTFQAFATQQVVFRFSSSIDVTNTVQAGENGGFGVEVSRLPYNDDVPYGGNVIAGTSLWLADGLDQATQDGALAFMQYLNSPANAAEWHKSTSFIPITRASFDLLEGEGWFDKHPYHRVAGDQVNGAHGAPGSLGALLGDFAGTHDAMTQAMDDVLSRGADPAARFAQANEEAQRRLDRYHADCRGPGPRGPHCFAVD</sequence>
<keyword evidence="3" id="KW-0813">Transport</keyword>
<reference evidence="5" key="1">
    <citation type="journal article" date="2014" name="Int. J. Syst. Evol. Microbiol.">
        <title>Complete genome sequence of Corynebacterium casei LMG S-19264T (=DSM 44701T), isolated from a smear-ripened cheese.</title>
        <authorList>
            <consortium name="US DOE Joint Genome Institute (JGI-PGF)"/>
            <person name="Walter F."/>
            <person name="Albersmeier A."/>
            <person name="Kalinowski J."/>
            <person name="Ruckert C."/>
        </authorList>
    </citation>
    <scope>NUCLEOTIDE SEQUENCE</scope>
    <source>
        <strain evidence="5">VKM Ac-2007</strain>
    </source>
</reference>
<comment type="similarity">
    <text evidence="2">Belongs to the bacterial solute-binding protein 1 family.</text>
</comment>
<dbReference type="PANTHER" id="PTHR43649:SF31">
    <property type="entry name" value="SN-GLYCEROL-3-PHOSPHATE-BINDING PERIPLASMIC PROTEIN UGPB"/>
    <property type="match status" value="1"/>
</dbReference>
<dbReference type="AlphaFoldDB" id="A0A9W6I5Y7"/>
<proteinExistence type="inferred from homology"/>
<gene>
    <name evidence="5" type="ORF">GCM10017600_57160</name>
</gene>
<dbReference type="RefSeq" id="WP_271220636.1">
    <property type="nucleotide sequence ID" value="NZ_BAAAVD010000004.1"/>
</dbReference>
<dbReference type="Proteomes" id="UP001143474">
    <property type="component" value="Unassembled WGS sequence"/>
</dbReference>
<keyword evidence="4" id="KW-0732">Signal</keyword>
<dbReference type="Pfam" id="PF13416">
    <property type="entry name" value="SBP_bac_8"/>
    <property type="match status" value="1"/>
</dbReference>
<dbReference type="EMBL" id="BSEV01000015">
    <property type="protein sequence ID" value="GLK12307.1"/>
    <property type="molecule type" value="Genomic_DNA"/>
</dbReference>
<dbReference type="SUPFAM" id="SSF53850">
    <property type="entry name" value="Periplasmic binding protein-like II"/>
    <property type="match status" value="1"/>
</dbReference>
<dbReference type="Gene3D" id="3.40.190.10">
    <property type="entry name" value="Periplasmic binding protein-like II"/>
    <property type="match status" value="2"/>
</dbReference>
<accession>A0A9W6I5Y7</accession>
<dbReference type="GO" id="GO:0030313">
    <property type="term" value="C:cell envelope"/>
    <property type="evidence" value="ECO:0007669"/>
    <property type="project" value="UniProtKB-SubCell"/>
</dbReference>
<keyword evidence="6" id="KW-1185">Reference proteome</keyword>
<comment type="caution">
    <text evidence="5">The sequence shown here is derived from an EMBL/GenBank/DDBJ whole genome shotgun (WGS) entry which is preliminary data.</text>
</comment>
<evidence type="ECO:0000256" key="3">
    <source>
        <dbReference type="ARBA" id="ARBA00022448"/>
    </source>
</evidence>
<protein>
    <submittedName>
        <fullName evidence="5">ABC transporter substrate-binding protein</fullName>
    </submittedName>
</protein>
<dbReference type="PANTHER" id="PTHR43649">
    <property type="entry name" value="ARABINOSE-BINDING PROTEIN-RELATED"/>
    <property type="match status" value="1"/>
</dbReference>
<dbReference type="InterPro" id="IPR006059">
    <property type="entry name" value="SBP"/>
</dbReference>
<reference evidence="5" key="2">
    <citation type="submission" date="2023-01" db="EMBL/GenBank/DDBJ databases">
        <authorList>
            <person name="Sun Q."/>
            <person name="Evtushenko L."/>
        </authorList>
    </citation>
    <scope>NUCLEOTIDE SEQUENCE</scope>
    <source>
        <strain evidence="5">VKM Ac-2007</strain>
    </source>
</reference>
<evidence type="ECO:0000313" key="5">
    <source>
        <dbReference type="EMBL" id="GLK12307.1"/>
    </source>
</evidence>